<dbReference type="Pfam" id="PF13458">
    <property type="entry name" value="Peripla_BP_6"/>
    <property type="match status" value="1"/>
</dbReference>
<evidence type="ECO:0000256" key="4">
    <source>
        <dbReference type="SAM" id="SignalP"/>
    </source>
</evidence>
<feature type="chain" id="PRO_5008530674" evidence="4">
    <location>
        <begin position="26"/>
        <end position="398"/>
    </location>
</feature>
<sequence>MRIVSIAAAALLAGMTTSLSGGALAQERTVKITGFGAKSGVVRVFGVNSEAAMKAAAEQINKAGGVTLGDGAKAKLSVEFLDDRCNAEEGISVIRRIASTDAFVAIGPTCSNVAESLFGILQKKVGDASDSGLQFPVFADVAAKGGLAAISEWAFRNVPSELEMYKSLFAWLKREHPNLKTIYGGVEKDFAHSNATYGVMKKQAEENGFQVLGTGEWLLNDTTFSTQVREMRRANPEIVAISAHPFTTCGVLREMDRQGVKPKLLIGLTSSSSIETLQGCAKQAEGIIIPTSFAPVTPEAKAAADNVSKQGGSMDLHSAAAYEIMFILKDVIESQKIMAKPDTVQADRNKMRQGLAALKETKGLLGTVGRTNDREAIKPYLYVHAKDGSWQVLHKPSS</sequence>
<comment type="similarity">
    <text evidence="1">Belongs to the leucine-binding protein family.</text>
</comment>
<evidence type="ECO:0000256" key="3">
    <source>
        <dbReference type="ARBA" id="ARBA00022970"/>
    </source>
</evidence>
<keyword evidence="3" id="KW-0029">Amino-acid transport</keyword>
<dbReference type="PANTHER" id="PTHR30483:SF6">
    <property type="entry name" value="PERIPLASMIC BINDING PROTEIN OF ABC TRANSPORTER FOR NATURAL AMINO ACIDS"/>
    <property type="match status" value="1"/>
</dbReference>
<gene>
    <name evidence="6" type="ORF">LMTR13_30875</name>
</gene>
<organism evidence="6 7">
    <name type="scientific">Bradyrhizobium icense</name>
    <dbReference type="NCBI Taxonomy" id="1274631"/>
    <lineage>
        <taxon>Bacteria</taxon>
        <taxon>Pseudomonadati</taxon>
        <taxon>Pseudomonadota</taxon>
        <taxon>Alphaproteobacteria</taxon>
        <taxon>Hyphomicrobiales</taxon>
        <taxon>Nitrobacteraceae</taxon>
        <taxon>Bradyrhizobium</taxon>
    </lineage>
</organism>
<dbReference type="RefSeq" id="WP_065731061.1">
    <property type="nucleotide sequence ID" value="NZ_CP016428.1"/>
</dbReference>
<dbReference type="SUPFAM" id="SSF53822">
    <property type="entry name" value="Periplasmic binding protein-like I"/>
    <property type="match status" value="1"/>
</dbReference>
<evidence type="ECO:0000313" key="7">
    <source>
        <dbReference type="Proteomes" id="UP000092839"/>
    </source>
</evidence>
<reference evidence="6 7" key="1">
    <citation type="submission" date="2016-07" db="EMBL/GenBank/DDBJ databases">
        <title>Complete genome sequence of Bradyrhizobium icense LMTR 13T, a potential inoculant strain isolated from lima bean (Phaseolus lunatus) in Peru.</title>
        <authorList>
            <person name="Ormeno-Orrillo E."/>
            <person name="Duran D."/>
            <person name="Rogel M.A."/>
            <person name="Rey L."/>
            <person name="Imperial J."/>
            <person name="Ruiz-Argueso T."/>
            <person name="Martinez-Romero E."/>
        </authorList>
    </citation>
    <scope>NUCLEOTIDE SEQUENCE [LARGE SCALE GENOMIC DNA]</scope>
    <source>
        <strain evidence="6 7">LMTR 13</strain>
    </source>
</reference>
<dbReference type="KEGG" id="bic:LMTR13_30875"/>
<proteinExistence type="inferred from homology"/>
<dbReference type="Gene3D" id="3.40.50.2300">
    <property type="match status" value="2"/>
</dbReference>
<dbReference type="STRING" id="1274631.LMTR13_30875"/>
<dbReference type="InterPro" id="IPR028081">
    <property type="entry name" value="Leu-bd"/>
</dbReference>
<evidence type="ECO:0000256" key="2">
    <source>
        <dbReference type="ARBA" id="ARBA00022729"/>
    </source>
</evidence>
<keyword evidence="7" id="KW-1185">Reference proteome</keyword>
<name>A0A1B1UMI0_9BRAD</name>
<dbReference type="Proteomes" id="UP000092839">
    <property type="component" value="Chromosome"/>
</dbReference>
<feature type="signal peptide" evidence="4">
    <location>
        <begin position="1"/>
        <end position="25"/>
    </location>
</feature>
<dbReference type="GO" id="GO:0006865">
    <property type="term" value="P:amino acid transport"/>
    <property type="evidence" value="ECO:0007669"/>
    <property type="project" value="UniProtKB-KW"/>
</dbReference>
<dbReference type="InterPro" id="IPR051010">
    <property type="entry name" value="BCAA_transport"/>
</dbReference>
<keyword evidence="2 4" id="KW-0732">Signal</keyword>
<evidence type="ECO:0000313" key="6">
    <source>
        <dbReference type="EMBL" id="ANW03895.1"/>
    </source>
</evidence>
<dbReference type="OrthoDB" id="9791590at2"/>
<dbReference type="InterPro" id="IPR028082">
    <property type="entry name" value="Peripla_BP_I"/>
</dbReference>
<evidence type="ECO:0000259" key="5">
    <source>
        <dbReference type="Pfam" id="PF13458"/>
    </source>
</evidence>
<keyword evidence="3" id="KW-0813">Transport</keyword>
<dbReference type="EMBL" id="CP016428">
    <property type="protein sequence ID" value="ANW03895.1"/>
    <property type="molecule type" value="Genomic_DNA"/>
</dbReference>
<feature type="domain" description="Leucine-binding protein" evidence="5">
    <location>
        <begin position="29"/>
        <end position="387"/>
    </location>
</feature>
<accession>A0A1B1UMI0</accession>
<dbReference type="AlphaFoldDB" id="A0A1B1UMI0"/>
<evidence type="ECO:0000256" key="1">
    <source>
        <dbReference type="ARBA" id="ARBA00010062"/>
    </source>
</evidence>
<protein>
    <submittedName>
        <fullName evidence="6">ABC transporter substrate-binding protein</fullName>
    </submittedName>
</protein>
<dbReference type="PANTHER" id="PTHR30483">
    <property type="entry name" value="LEUCINE-SPECIFIC-BINDING PROTEIN"/>
    <property type="match status" value="1"/>
</dbReference>